<proteinExistence type="predicted"/>
<feature type="compositionally biased region" description="Basic and acidic residues" evidence="1">
    <location>
        <begin position="48"/>
        <end position="59"/>
    </location>
</feature>
<organism evidence="2">
    <name type="scientific">Alloyangia sp. H15</name>
    <dbReference type="NCBI Taxonomy" id="3029062"/>
    <lineage>
        <taxon>Bacteria</taxon>
        <taxon>Pseudomonadati</taxon>
        <taxon>Pseudomonadota</taxon>
        <taxon>Alphaproteobacteria</taxon>
        <taxon>Rhodobacterales</taxon>
        <taxon>Roseobacteraceae</taxon>
        <taxon>Alloyangia</taxon>
    </lineage>
</organism>
<dbReference type="RefSeq" id="WP_353475520.1">
    <property type="nucleotide sequence ID" value="NZ_CP123385.1"/>
</dbReference>
<sequence length="119" mass="13168">MTVIGADKVMRKLSKLERRVKDQVDAANRKSGEELVRTAKVLIPMGADVEKDGRERDKITGTQNPDGSYLVDFGPKSKVIEGDRGPRPFVNPALKVLRKKHGARVRRAVNKAVKESFSG</sequence>
<accession>A0AAU8API0</accession>
<feature type="region of interest" description="Disordered" evidence="1">
    <location>
        <begin position="47"/>
        <end position="85"/>
    </location>
</feature>
<protein>
    <submittedName>
        <fullName evidence="2">HK97 gp10 family phage protein</fullName>
    </submittedName>
</protein>
<dbReference type="EMBL" id="CP123385">
    <property type="protein sequence ID" value="XCC96621.1"/>
    <property type="molecule type" value="Genomic_DNA"/>
</dbReference>
<evidence type="ECO:0000313" key="2">
    <source>
        <dbReference type="EMBL" id="XCC96621.1"/>
    </source>
</evidence>
<dbReference type="AlphaFoldDB" id="A0AAU8API0"/>
<gene>
    <name evidence="2" type="ORF">PVT71_18300</name>
</gene>
<evidence type="ECO:0000256" key="1">
    <source>
        <dbReference type="SAM" id="MobiDB-lite"/>
    </source>
</evidence>
<name>A0AAU8API0_9RHOB</name>
<reference evidence="2" key="1">
    <citation type="submission" date="2023-02" db="EMBL/GenBank/DDBJ databases">
        <title>Description and genomic characterization of Salipiger bruguierae sp. nov., isolated from the sediment of mangrove plant Bruguiera sexangula.</title>
        <authorList>
            <person name="Long M."/>
        </authorList>
    </citation>
    <scope>NUCLEOTIDE SEQUENCE</scope>
    <source>
        <strain evidence="2">H15</strain>
    </source>
</reference>